<evidence type="ECO:0000256" key="3">
    <source>
        <dbReference type="ARBA" id="ARBA00022448"/>
    </source>
</evidence>
<keyword evidence="6" id="KW-0249">Electron transport</keyword>
<dbReference type="SUPFAM" id="SSF46626">
    <property type="entry name" value="Cytochrome c"/>
    <property type="match status" value="1"/>
</dbReference>
<dbReference type="GO" id="GO:0005506">
    <property type="term" value="F:iron ion binding"/>
    <property type="evidence" value="ECO:0007669"/>
    <property type="project" value="InterPro"/>
</dbReference>
<evidence type="ECO:0000259" key="13">
    <source>
        <dbReference type="PROSITE" id="PS51007"/>
    </source>
</evidence>
<keyword evidence="7 12" id="KW-0408">Iron</keyword>
<dbReference type="InterPro" id="IPR036909">
    <property type="entry name" value="Cyt_c-like_dom_sf"/>
</dbReference>
<dbReference type="GO" id="GO:0009055">
    <property type="term" value="F:electron transfer activity"/>
    <property type="evidence" value="ECO:0007669"/>
    <property type="project" value="InterPro"/>
</dbReference>
<dbReference type="Proteomes" id="UP000504607">
    <property type="component" value="Chromosome 1"/>
</dbReference>
<evidence type="ECO:0000256" key="6">
    <source>
        <dbReference type="ARBA" id="ARBA00022982"/>
    </source>
</evidence>
<keyword evidence="8" id="KW-0793">Thylakoid</keyword>
<evidence type="ECO:0000256" key="7">
    <source>
        <dbReference type="ARBA" id="ARBA00023004"/>
    </source>
</evidence>
<evidence type="ECO:0000313" key="15">
    <source>
        <dbReference type="RefSeq" id="XP_029123883.1"/>
    </source>
</evidence>
<evidence type="ECO:0000256" key="2">
    <source>
        <dbReference type="ARBA" id="ARBA00009650"/>
    </source>
</evidence>
<evidence type="ECO:0000256" key="10">
    <source>
        <dbReference type="ARBA" id="ARBA00031247"/>
    </source>
</evidence>
<dbReference type="Gene3D" id="1.10.760.10">
    <property type="entry name" value="Cytochrome c-like domain"/>
    <property type="match status" value="1"/>
</dbReference>
<name>A0A8N4IIZ4_ELAGV</name>
<evidence type="ECO:0000256" key="8">
    <source>
        <dbReference type="ARBA" id="ARBA00023078"/>
    </source>
</evidence>
<organism evidence="14 15">
    <name type="scientific">Elaeis guineensis var. tenera</name>
    <name type="common">Oil palm</name>
    <dbReference type="NCBI Taxonomy" id="51953"/>
    <lineage>
        <taxon>Eukaryota</taxon>
        <taxon>Viridiplantae</taxon>
        <taxon>Streptophyta</taxon>
        <taxon>Embryophyta</taxon>
        <taxon>Tracheophyta</taxon>
        <taxon>Spermatophyta</taxon>
        <taxon>Magnoliopsida</taxon>
        <taxon>Liliopsida</taxon>
        <taxon>Arecaceae</taxon>
        <taxon>Arecoideae</taxon>
        <taxon>Cocoseae</taxon>
        <taxon>Elaeidinae</taxon>
        <taxon>Elaeis</taxon>
    </lineage>
</organism>
<proteinExistence type="inferred from homology"/>
<evidence type="ECO:0000313" key="14">
    <source>
        <dbReference type="Proteomes" id="UP000504607"/>
    </source>
</evidence>
<evidence type="ECO:0000256" key="9">
    <source>
        <dbReference type="ARBA" id="ARBA00030448"/>
    </source>
</evidence>
<evidence type="ECO:0000256" key="5">
    <source>
        <dbReference type="ARBA" id="ARBA00022723"/>
    </source>
</evidence>
<protein>
    <recommendedName>
        <fullName evidence="11">Cytochrome c-553</fullName>
    </recommendedName>
    <alternativeName>
        <fullName evidence="10">Cytochrome c553</fullName>
    </alternativeName>
    <alternativeName>
        <fullName evidence="9">Soluble cytochrome f</fullName>
    </alternativeName>
</protein>
<dbReference type="Pfam" id="PF13442">
    <property type="entry name" value="Cytochrome_CBB3"/>
    <property type="match status" value="1"/>
</dbReference>
<dbReference type="PANTHER" id="PTHR34688:SF2">
    <property type="entry name" value="CYTOCHROME C6, CHLOROPLASTIC"/>
    <property type="match status" value="1"/>
</dbReference>
<feature type="domain" description="Cytochrome c" evidence="13">
    <location>
        <begin position="70"/>
        <end position="162"/>
    </location>
</feature>
<dbReference type="InterPro" id="IPR023655">
    <property type="entry name" value="Cyt_C6"/>
</dbReference>
<evidence type="ECO:0000313" key="16">
    <source>
        <dbReference type="RefSeq" id="XP_029123884.1"/>
    </source>
</evidence>
<evidence type="ECO:0000256" key="11">
    <source>
        <dbReference type="ARBA" id="ARBA00033211"/>
    </source>
</evidence>
<dbReference type="RefSeq" id="XP_029123884.1">
    <property type="nucleotide sequence ID" value="XM_029268051.1"/>
</dbReference>
<comment type="function">
    <text evidence="1">Functions as an electron carrier between membrane-bound cytochrome b6-f and photosystem I in oxygenic photosynthesis.</text>
</comment>
<dbReference type="FunFam" id="1.10.760.10:FF:000021">
    <property type="entry name" value="Cytochrome c6, chloroplastic"/>
    <property type="match status" value="1"/>
</dbReference>
<dbReference type="OrthoDB" id="1930491at2759"/>
<dbReference type="PANTHER" id="PTHR34688">
    <property type="entry name" value="CYTOCHROME C6, CHLOROPLASTIC"/>
    <property type="match status" value="1"/>
</dbReference>
<dbReference type="AlphaFoldDB" id="A0A8N4IIZ4"/>
<evidence type="ECO:0000256" key="12">
    <source>
        <dbReference type="PROSITE-ProRule" id="PRU00433"/>
    </source>
</evidence>
<dbReference type="RefSeq" id="XP_029123883.1">
    <property type="nucleotide sequence ID" value="XM_029268050.1"/>
</dbReference>
<dbReference type="PROSITE" id="PS51007">
    <property type="entry name" value="CYTC"/>
    <property type="match status" value="1"/>
</dbReference>
<keyword evidence="14" id="KW-1185">Reference proteome</keyword>
<dbReference type="InterPro" id="IPR009056">
    <property type="entry name" value="Cyt_c-like_dom"/>
</dbReference>
<keyword evidence="5 12" id="KW-0479">Metal-binding</keyword>
<sequence length="174" mass="19251">MEPLCLISLNKSIHCFTPKGCSRKEEKPCDQHRLQKRNVRFVVRLVSPLMSAILTLSAPSLVAPPVSFSQPVSDGRALFQKACIGCHDMGGNILQPGATLFMKDLERNGVATEEGIYNITYYGKGRMPGFGEKCTPKGQCTFGPRLQEDEIKLLAEFVKSQADRGWPNIESYGD</sequence>
<dbReference type="GeneID" id="105056235"/>
<dbReference type="KEGG" id="egu:105056235"/>
<evidence type="ECO:0000256" key="1">
    <source>
        <dbReference type="ARBA" id="ARBA00002347"/>
    </source>
</evidence>
<gene>
    <name evidence="15 16" type="primary">LOC105056235</name>
</gene>
<evidence type="ECO:0000256" key="4">
    <source>
        <dbReference type="ARBA" id="ARBA00022617"/>
    </source>
</evidence>
<accession>A0A8N4IIZ4</accession>
<keyword evidence="4 12" id="KW-0349">Heme</keyword>
<comment type="similarity">
    <text evidence="2">Belongs to the cytochrome c family. PetJ subfamily.</text>
</comment>
<dbReference type="GO" id="GO:0020037">
    <property type="term" value="F:heme binding"/>
    <property type="evidence" value="ECO:0007669"/>
    <property type="project" value="InterPro"/>
</dbReference>
<reference evidence="15 16" key="1">
    <citation type="submission" date="2025-04" db="UniProtKB">
        <authorList>
            <consortium name="RefSeq"/>
        </authorList>
    </citation>
    <scope>IDENTIFICATION</scope>
</reference>
<keyword evidence="3" id="KW-0813">Transport</keyword>